<dbReference type="EMBL" id="GBRH01202523">
    <property type="protein sequence ID" value="JAD95372.1"/>
    <property type="molecule type" value="Transcribed_RNA"/>
</dbReference>
<accession>A0A0A9EH49</accession>
<reference evidence="1" key="1">
    <citation type="submission" date="2014-09" db="EMBL/GenBank/DDBJ databases">
        <authorList>
            <person name="Magalhaes I.L.F."/>
            <person name="Oliveira U."/>
            <person name="Santos F.R."/>
            <person name="Vidigal T.H.D.A."/>
            <person name="Brescovit A.D."/>
            <person name="Santos A.J."/>
        </authorList>
    </citation>
    <scope>NUCLEOTIDE SEQUENCE</scope>
    <source>
        <tissue evidence="1">Shoot tissue taken approximately 20 cm above the soil surface</tissue>
    </source>
</reference>
<organism evidence="1">
    <name type="scientific">Arundo donax</name>
    <name type="common">Giant reed</name>
    <name type="synonym">Donax arundinaceus</name>
    <dbReference type="NCBI Taxonomy" id="35708"/>
    <lineage>
        <taxon>Eukaryota</taxon>
        <taxon>Viridiplantae</taxon>
        <taxon>Streptophyta</taxon>
        <taxon>Embryophyta</taxon>
        <taxon>Tracheophyta</taxon>
        <taxon>Spermatophyta</taxon>
        <taxon>Magnoliopsida</taxon>
        <taxon>Liliopsida</taxon>
        <taxon>Poales</taxon>
        <taxon>Poaceae</taxon>
        <taxon>PACMAD clade</taxon>
        <taxon>Arundinoideae</taxon>
        <taxon>Arundineae</taxon>
        <taxon>Arundo</taxon>
    </lineage>
</organism>
<proteinExistence type="predicted"/>
<protein>
    <submittedName>
        <fullName evidence="1">Uncharacterized protein</fullName>
    </submittedName>
</protein>
<evidence type="ECO:0000313" key="1">
    <source>
        <dbReference type="EMBL" id="JAD95372.1"/>
    </source>
</evidence>
<reference evidence="1" key="2">
    <citation type="journal article" date="2015" name="Data Brief">
        <title>Shoot transcriptome of the giant reed, Arundo donax.</title>
        <authorList>
            <person name="Barrero R.A."/>
            <person name="Guerrero F.D."/>
            <person name="Moolhuijzen P."/>
            <person name="Goolsby J.A."/>
            <person name="Tidwell J."/>
            <person name="Bellgard S.E."/>
            <person name="Bellgard M.I."/>
        </authorList>
    </citation>
    <scope>NUCLEOTIDE SEQUENCE</scope>
    <source>
        <tissue evidence="1">Shoot tissue taken approximately 20 cm above the soil surface</tissue>
    </source>
</reference>
<dbReference type="AlphaFoldDB" id="A0A0A9EH49"/>
<name>A0A0A9EH49_ARUDO</name>
<sequence>MSRQNLSAPLVGTFASLLQNFELVMTVHFAMLLAATVLCSAPCDPHLYPPDLEARRKVDGQHELPRLSRLLQGYWGTR</sequence>